<organism evidence="6 7">
    <name type="scientific">Microvirga arsenatis</name>
    <dbReference type="NCBI Taxonomy" id="2692265"/>
    <lineage>
        <taxon>Bacteria</taxon>
        <taxon>Pseudomonadati</taxon>
        <taxon>Pseudomonadota</taxon>
        <taxon>Alphaproteobacteria</taxon>
        <taxon>Hyphomicrobiales</taxon>
        <taxon>Methylobacteriaceae</taxon>
        <taxon>Microvirga</taxon>
    </lineage>
</organism>
<dbReference type="SUPFAM" id="SSF51120">
    <property type="entry name" value="beta-Roll"/>
    <property type="match status" value="1"/>
</dbReference>
<keyword evidence="7" id="KW-1185">Reference proteome</keyword>
<dbReference type="Proteomes" id="UP000818323">
    <property type="component" value="Unassembled WGS sequence"/>
</dbReference>
<proteinExistence type="predicted"/>
<evidence type="ECO:0000256" key="2">
    <source>
        <dbReference type="ARBA" id="ARBA00022656"/>
    </source>
</evidence>
<dbReference type="EMBL" id="JAAAXJ010000010">
    <property type="protein sequence ID" value="NBJ26169.1"/>
    <property type="molecule type" value="Genomic_DNA"/>
</dbReference>
<keyword evidence="3" id="KW-0677">Repeat</keyword>
<name>A0ABW9Z0J7_9HYPH</name>
<comment type="subcellular location">
    <subcellularLocation>
        <location evidence="1">Membrane</location>
    </subcellularLocation>
</comment>
<keyword evidence="2" id="KW-0800">Toxin</keyword>
<sequence>MSSETRVNTTISDEQFASSITTLANGGWIVTWVSNGTDGHGLGIYQQRYDEKGRPVGGEIRVNTSTAGDQAYPSVTALSDGGWIVTWQSARDDSSGWDIYQQRFNPRGIHAEHETRVNTVTSNNQSDASVTTLSDRGWIVTWTSSGQDGSGAGVYQQRYSSSGQPVGHETRVNTTTNGVQDSASVTELADGGWLVTWTSFGQDGSGLGIYQQRYDANGAPVGVEQKVNSFTAGHQRDSSVTALPNGRWVITWSSDGQDGSVGGVYQQRYDVTGGSMGNEVRVNTTTVNSQMAPQVTTLKDGGWLVVWASYDQDGDMFGIYQQRYDATGQTVGGEARVNTTTSHMQYMPSVSALPDGGWVISWTSDGQDGSGQGIYQQRFNKDGQKIGPTTPTGINLSGLKVNEGGHLSIDVGDLAAEALVTDGSFTYLLLDDAGGRFEIAGNRLKLKDHVKLDYEQAQFHAIKVLVQDATGATCEKSFTISVTDVQEENLTGNSHSNVIKGGQYRDAFNGADGDDILWGGNGNDVLTGGSGRDIFVFNTVLGSARNNKSKNLDTIGDFKVADDTVWLDNAVFKKLGKGSESGPGKLKKAFFTIGEEAKDRNDYLIYNKKNGKLYYDADGSGAKAAIEFAKLKKGLGMTEKDFFII</sequence>
<dbReference type="PRINTS" id="PR00313">
    <property type="entry name" value="CABNDNGRPT"/>
</dbReference>
<dbReference type="PROSITE" id="PS00330">
    <property type="entry name" value="HEMOLYSIN_CALCIUM"/>
    <property type="match status" value="1"/>
</dbReference>
<dbReference type="InterPro" id="IPR011049">
    <property type="entry name" value="Serralysin-like_metalloprot_C"/>
</dbReference>
<reference evidence="6 7" key="1">
    <citation type="submission" date="2020-01" db="EMBL/GenBank/DDBJ databases">
        <title>Microvirga sp. nov., an arsenate reduction bacterium isolated from Tibet hotspring sediments.</title>
        <authorList>
            <person name="Yuan C.-G."/>
        </authorList>
    </citation>
    <scope>NUCLEOTIDE SEQUENCE [LARGE SCALE GENOMIC DNA]</scope>
    <source>
        <strain evidence="6 7">SYSU G3D203</strain>
    </source>
</reference>
<evidence type="ECO:0000256" key="1">
    <source>
        <dbReference type="ARBA" id="ARBA00004370"/>
    </source>
</evidence>
<keyword evidence="5" id="KW-0472">Membrane</keyword>
<dbReference type="Pfam" id="PF00353">
    <property type="entry name" value="HemolysinCabind"/>
    <property type="match status" value="1"/>
</dbReference>
<dbReference type="InterPro" id="IPR018511">
    <property type="entry name" value="Hemolysin-typ_Ca-bd_CS"/>
</dbReference>
<dbReference type="PRINTS" id="PR01488">
    <property type="entry name" value="RTXTOXINA"/>
</dbReference>
<evidence type="ECO:0000256" key="5">
    <source>
        <dbReference type="ARBA" id="ARBA00023136"/>
    </source>
</evidence>
<protein>
    <recommendedName>
        <fullName evidence="8">Cadherin domain-containing protein</fullName>
    </recommendedName>
</protein>
<evidence type="ECO:0000256" key="4">
    <source>
        <dbReference type="ARBA" id="ARBA00023026"/>
    </source>
</evidence>
<keyword evidence="4" id="KW-0843">Virulence</keyword>
<evidence type="ECO:0000313" key="6">
    <source>
        <dbReference type="EMBL" id="NBJ26169.1"/>
    </source>
</evidence>
<comment type="caution">
    <text evidence="6">The sequence shown here is derived from an EMBL/GenBank/DDBJ whole genome shotgun (WGS) entry which is preliminary data.</text>
</comment>
<dbReference type="InterPro" id="IPR003995">
    <property type="entry name" value="RTX_toxin_determinant-A"/>
</dbReference>
<evidence type="ECO:0008006" key="8">
    <source>
        <dbReference type="Google" id="ProtNLM"/>
    </source>
</evidence>
<dbReference type="RefSeq" id="WP_161724371.1">
    <property type="nucleotide sequence ID" value="NZ_JAAAXI010000012.1"/>
</dbReference>
<evidence type="ECO:0000313" key="7">
    <source>
        <dbReference type="Proteomes" id="UP000818323"/>
    </source>
</evidence>
<accession>A0ABW9Z0J7</accession>
<gene>
    <name evidence="6" type="ORF">GR303_17640</name>
</gene>
<dbReference type="Gene3D" id="2.150.10.10">
    <property type="entry name" value="Serralysin-like metalloprotease, C-terminal"/>
    <property type="match status" value="1"/>
</dbReference>
<evidence type="ECO:0000256" key="3">
    <source>
        <dbReference type="ARBA" id="ARBA00022737"/>
    </source>
</evidence>
<dbReference type="InterPro" id="IPR001343">
    <property type="entry name" value="Hemolysn_Ca-bd"/>
</dbReference>